<name>A0A0B8N4R1_TALPI</name>
<dbReference type="AlphaFoldDB" id="A0A0B8N4R1"/>
<dbReference type="SUPFAM" id="SSF51556">
    <property type="entry name" value="Metallo-dependent hydrolases"/>
    <property type="match status" value="1"/>
</dbReference>
<dbReference type="Pfam" id="PF04909">
    <property type="entry name" value="Amidohydro_2"/>
    <property type="match status" value="1"/>
</dbReference>
<evidence type="ECO:0000259" key="1">
    <source>
        <dbReference type="Pfam" id="PF04909"/>
    </source>
</evidence>
<accession>A0A0B8N4R1</accession>
<dbReference type="Proteomes" id="UP000053095">
    <property type="component" value="Unassembled WGS sequence"/>
</dbReference>
<dbReference type="InterPro" id="IPR006680">
    <property type="entry name" value="Amidohydro-rel"/>
</dbReference>
<dbReference type="PANTHER" id="PTHR35563:SF2">
    <property type="entry name" value="BARREL METAL-DEPENDENT HYDROLASE, PUTATIVE (AFU_ORTHOLOGUE AFUA_1G16240)-RELATED"/>
    <property type="match status" value="1"/>
</dbReference>
<reference evidence="3" key="1">
    <citation type="journal article" date="2015" name="Genome Announc.">
        <title>Draft genome sequence of Talaromyces cellulolyticus strain Y-94, a source of lignocellulosic biomass-degrading enzymes.</title>
        <authorList>
            <person name="Fujii T."/>
            <person name="Koike H."/>
            <person name="Sawayama S."/>
            <person name="Yano S."/>
            <person name="Inoue H."/>
        </authorList>
    </citation>
    <scope>NUCLEOTIDE SEQUENCE [LARGE SCALE GENOMIC DNA]</scope>
    <source>
        <strain evidence="3">Y-94</strain>
    </source>
</reference>
<protein>
    <recommendedName>
        <fullName evidence="1">Amidohydrolase-related domain-containing protein</fullName>
    </recommendedName>
</protein>
<dbReference type="Gene3D" id="3.20.20.140">
    <property type="entry name" value="Metal-dependent hydrolases"/>
    <property type="match status" value="1"/>
</dbReference>
<dbReference type="InterPro" id="IPR052358">
    <property type="entry name" value="Aro_Compnd_Degr_Hydrolases"/>
</dbReference>
<dbReference type="EMBL" id="DF933819">
    <property type="protein sequence ID" value="GAM37319.1"/>
    <property type="molecule type" value="Genomic_DNA"/>
</dbReference>
<gene>
    <name evidence="2" type="ORF">TCE0_023r07149</name>
</gene>
<sequence length="313" mass="35681">MGSLSELDTTLPAGAWDSHVHVADEENFPYHPLHPYRPKKADLDDLLAFQRRHGIAHSCLVAFSVYHTDNSCLLNALRRLNGKGRAVACIDPQTVTDDELWELHNAGTRGIRLNFRTSSQRVNNATFATLLTRAADRIRPFGWVLQIYVSLDQIAQFASVVPRLGVPVVIDHIGHPDPCKGPARLQEGYREFMQLLKSGQVYTKLSGTYRFINLPELELYVQEILATAPDRVVWASDWPHSGGVSHNPGGDRNKIQEYRKIDDQRWIVKCKAWCRRVGGETLVRKIWVDNPRRLWQYDEDDQVVTAFLVKHVL</sequence>
<dbReference type="GO" id="GO:0016787">
    <property type="term" value="F:hydrolase activity"/>
    <property type="evidence" value="ECO:0007669"/>
    <property type="project" value="InterPro"/>
</dbReference>
<feature type="domain" description="Amidohydrolase-related" evidence="1">
    <location>
        <begin position="17"/>
        <end position="295"/>
    </location>
</feature>
<keyword evidence="3" id="KW-1185">Reference proteome</keyword>
<proteinExistence type="predicted"/>
<evidence type="ECO:0000313" key="2">
    <source>
        <dbReference type="EMBL" id="GAM37319.1"/>
    </source>
</evidence>
<dbReference type="InterPro" id="IPR032466">
    <property type="entry name" value="Metal_Hydrolase"/>
</dbReference>
<evidence type="ECO:0000313" key="3">
    <source>
        <dbReference type="Proteomes" id="UP000053095"/>
    </source>
</evidence>
<dbReference type="PANTHER" id="PTHR35563">
    <property type="entry name" value="BARREL METAL-DEPENDENT HYDROLASE, PUTATIVE (AFU_ORTHOLOGUE AFUA_1G16240)-RELATED"/>
    <property type="match status" value="1"/>
</dbReference>
<organism evidence="2 3">
    <name type="scientific">Talaromyces pinophilus</name>
    <name type="common">Penicillium pinophilum</name>
    <dbReference type="NCBI Taxonomy" id="128442"/>
    <lineage>
        <taxon>Eukaryota</taxon>
        <taxon>Fungi</taxon>
        <taxon>Dikarya</taxon>
        <taxon>Ascomycota</taxon>
        <taxon>Pezizomycotina</taxon>
        <taxon>Eurotiomycetes</taxon>
        <taxon>Eurotiomycetidae</taxon>
        <taxon>Eurotiales</taxon>
        <taxon>Trichocomaceae</taxon>
        <taxon>Talaromyces</taxon>
        <taxon>Talaromyces sect. Talaromyces</taxon>
    </lineage>
</organism>